<dbReference type="PANTHER" id="PTHR47619:SF1">
    <property type="entry name" value="EXODEOXYRIBONUCLEASE WALJ"/>
    <property type="match status" value="1"/>
</dbReference>
<reference evidence="4" key="1">
    <citation type="submission" date="2023-06" db="EMBL/GenBank/DDBJ databases">
        <authorList>
            <person name="Delattre M."/>
        </authorList>
    </citation>
    <scope>NUCLEOTIDE SEQUENCE</scope>
    <source>
        <strain evidence="4">AF72</strain>
    </source>
</reference>
<sequence>MKDGKPVQLDLFSSLTEPKGPPPAPVLNGMYYEKATDKFVSYMLGETSLRRTCPGVQTPKELAGTNKKGAEHMKSTNCDYMKVDIIASGSGGNCIALTYEGRTILIDAGVAKTKIARRLLECGIRPDQVTDIFITHAHGDHIKGLPLANQYRIDVWATDGEWKGISGVDDGLRWVVETKFGKYESIDLGDIWVYPFKTHHDAYEPIGYAVEADNGSRACVVFDTGKYDQDMLDMMEGSIYIIIEANHDPDMVEASNYPISVQSRILSDLGHLSNQQTAEALQKLIRGNGEHIYLTHLSSNNNSPILAEMTVKAALRQKGFIAGTHYEIEVYKAKDKTMFYTDEKFIARRVGAHFMDYTTPFQIIDGNRSGHEIPYKNAIVLKEEKSYTQEQYDEILSQRNEALEMKDEVIAVLAKHGQTITELQDDKIALLNTIERAVTHNEIQALPREVVQALESFKRNGDDLDTVMRWLISPYQCDDVWLDQIDTLRRYSIENGWKLINGMVNGYLVEPQLEDAAGIAETVLQWWEERDIDANEKELQNLVDRLQNRIAERQTSREGKQEYADEVWFKPEEHEKILQEFGQEGLTWMMDVLSSYKLSNDKFYASDYAVFKKGGWLRMKYEKHLTDQHKSSGYKNQQALHALDKHIDSSRFEPTISDIINNKPQLSNYDIQRIEAEQEQLLLEEYHANNNCVPMPDSVIEMLEAISAKSRAGVPKDE</sequence>
<protein>
    <recommendedName>
        <fullName evidence="3">Metallo-beta-lactamase domain-containing protein</fullName>
    </recommendedName>
</protein>
<dbReference type="InterPro" id="IPR036866">
    <property type="entry name" value="RibonucZ/Hydroxyglut_hydro"/>
</dbReference>
<feature type="region of interest" description="Disordered" evidence="2">
    <location>
        <begin position="1"/>
        <end position="20"/>
    </location>
</feature>
<dbReference type="EMBL" id="CATQJA010002525">
    <property type="protein sequence ID" value="CAJ0571034.1"/>
    <property type="molecule type" value="Genomic_DNA"/>
</dbReference>
<evidence type="ECO:0000313" key="4">
    <source>
        <dbReference type="EMBL" id="CAJ0571034.1"/>
    </source>
</evidence>
<comment type="caution">
    <text evidence="4">The sequence shown here is derived from an EMBL/GenBank/DDBJ whole genome shotgun (WGS) entry which is preliminary data.</text>
</comment>
<dbReference type="InterPro" id="IPR001279">
    <property type="entry name" value="Metallo-B-lactamas"/>
</dbReference>
<keyword evidence="1" id="KW-0175">Coiled coil</keyword>
<gene>
    <name evidence="4" type="ORF">MSPICULIGERA_LOCUS9461</name>
</gene>
<name>A0AA36CLH6_9BILA</name>
<dbReference type="InterPro" id="IPR052533">
    <property type="entry name" value="WalJ/YycJ-like"/>
</dbReference>
<evidence type="ECO:0000256" key="1">
    <source>
        <dbReference type="SAM" id="Coils"/>
    </source>
</evidence>
<dbReference type="Proteomes" id="UP001177023">
    <property type="component" value="Unassembled WGS sequence"/>
</dbReference>
<accession>A0AA36CLH6</accession>
<evidence type="ECO:0000259" key="3">
    <source>
        <dbReference type="SMART" id="SM00849"/>
    </source>
</evidence>
<dbReference type="AlphaFoldDB" id="A0AA36CLH6"/>
<feature type="domain" description="Metallo-beta-lactamase" evidence="3">
    <location>
        <begin position="91"/>
        <end position="247"/>
    </location>
</feature>
<dbReference type="Pfam" id="PF12706">
    <property type="entry name" value="Lactamase_B_2"/>
    <property type="match status" value="1"/>
</dbReference>
<organism evidence="4 5">
    <name type="scientific">Mesorhabditis spiculigera</name>
    <dbReference type="NCBI Taxonomy" id="96644"/>
    <lineage>
        <taxon>Eukaryota</taxon>
        <taxon>Metazoa</taxon>
        <taxon>Ecdysozoa</taxon>
        <taxon>Nematoda</taxon>
        <taxon>Chromadorea</taxon>
        <taxon>Rhabditida</taxon>
        <taxon>Rhabditina</taxon>
        <taxon>Rhabditomorpha</taxon>
        <taxon>Rhabditoidea</taxon>
        <taxon>Rhabditidae</taxon>
        <taxon>Mesorhabditinae</taxon>
        <taxon>Mesorhabditis</taxon>
    </lineage>
</organism>
<evidence type="ECO:0000313" key="5">
    <source>
        <dbReference type="Proteomes" id="UP001177023"/>
    </source>
</evidence>
<keyword evidence="5" id="KW-1185">Reference proteome</keyword>
<evidence type="ECO:0000256" key="2">
    <source>
        <dbReference type="SAM" id="MobiDB-lite"/>
    </source>
</evidence>
<feature type="non-terminal residue" evidence="4">
    <location>
        <position position="1"/>
    </location>
</feature>
<dbReference type="Gene3D" id="3.60.15.10">
    <property type="entry name" value="Ribonuclease Z/Hydroxyacylglutathione hydrolase-like"/>
    <property type="match status" value="1"/>
</dbReference>
<dbReference type="SMART" id="SM00849">
    <property type="entry name" value="Lactamase_B"/>
    <property type="match status" value="1"/>
</dbReference>
<dbReference type="SUPFAM" id="SSF56281">
    <property type="entry name" value="Metallo-hydrolase/oxidoreductase"/>
    <property type="match status" value="1"/>
</dbReference>
<proteinExistence type="predicted"/>
<dbReference type="PANTHER" id="PTHR47619">
    <property type="entry name" value="METALLO-HYDROLASE YYCJ-RELATED"/>
    <property type="match status" value="1"/>
</dbReference>
<feature type="coiled-coil region" evidence="1">
    <location>
        <begin position="529"/>
        <end position="556"/>
    </location>
</feature>